<comment type="similarity">
    <text evidence="1 8 9">Belongs to the peptidase S8 family.</text>
</comment>
<dbReference type="PROSITE" id="PS51892">
    <property type="entry name" value="SUBTILASE"/>
    <property type="match status" value="1"/>
</dbReference>
<dbReference type="InterPro" id="IPR034213">
    <property type="entry name" value="S8_Vpr-like"/>
</dbReference>
<dbReference type="InterPro" id="IPR002105">
    <property type="entry name" value="Dockerin_1_rpt"/>
</dbReference>
<feature type="active site" description="Charge relay system" evidence="8">
    <location>
        <position position="229"/>
    </location>
</feature>
<evidence type="ECO:0000256" key="2">
    <source>
        <dbReference type="ARBA" id="ARBA00022512"/>
    </source>
</evidence>
<evidence type="ECO:0000256" key="1">
    <source>
        <dbReference type="ARBA" id="ARBA00011073"/>
    </source>
</evidence>
<dbReference type="InterPro" id="IPR046450">
    <property type="entry name" value="PA_dom_sf"/>
</dbReference>
<dbReference type="PANTHER" id="PTHR43806">
    <property type="entry name" value="PEPTIDASE S8"/>
    <property type="match status" value="1"/>
</dbReference>
<evidence type="ECO:0000256" key="8">
    <source>
        <dbReference type="PROSITE-ProRule" id="PRU01240"/>
    </source>
</evidence>
<evidence type="ECO:0000256" key="9">
    <source>
        <dbReference type="RuleBase" id="RU003355"/>
    </source>
</evidence>
<feature type="signal peptide" evidence="10">
    <location>
        <begin position="1"/>
        <end position="28"/>
    </location>
</feature>
<keyword evidence="6 8" id="KW-0378">Hydrolase</keyword>
<dbReference type="PROSITE" id="PS00138">
    <property type="entry name" value="SUBTILASE_SER"/>
    <property type="match status" value="1"/>
</dbReference>
<protein>
    <submittedName>
        <fullName evidence="12">Subtilisin family serine protease</fullName>
    </submittedName>
</protein>
<feature type="chain" id="PRO_5047261818" evidence="10">
    <location>
        <begin position="29"/>
        <end position="1357"/>
    </location>
</feature>
<dbReference type="RefSeq" id="WP_198768346.1">
    <property type="nucleotide sequence ID" value="NZ_JAEACF010000001.1"/>
</dbReference>
<evidence type="ECO:0000259" key="11">
    <source>
        <dbReference type="PROSITE" id="PS51766"/>
    </source>
</evidence>
<dbReference type="Gene3D" id="3.50.30.30">
    <property type="match status" value="1"/>
</dbReference>
<evidence type="ECO:0000256" key="7">
    <source>
        <dbReference type="ARBA" id="ARBA00022825"/>
    </source>
</evidence>
<dbReference type="CDD" id="cd14254">
    <property type="entry name" value="Dockerin_II"/>
    <property type="match status" value="1"/>
</dbReference>
<keyword evidence="5 10" id="KW-0732">Signal</keyword>
<keyword evidence="7 8" id="KW-0720">Serine protease</keyword>
<dbReference type="SUPFAM" id="SSF52743">
    <property type="entry name" value="Subtilisin-like"/>
    <property type="match status" value="1"/>
</dbReference>
<dbReference type="PROSITE" id="PS00137">
    <property type="entry name" value="SUBTILASE_HIS"/>
    <property type="match status" value="1"/>
</dbReference>
<dbReference type="InterPro" id="IPR023827">
    <property type="entry name" value="Peptidase_S8_Asp-AS"/>
</dbReference>
<evidence type="ECO:0000313" key="12">
    <source>
        <dbReference type="EMBL" id="MET3727073.1"/>
    </source>
</evidence>
<dbReference type="EMBL" id="JBEPMP010000001">
    <property type="protein sequence ID" value="MET3727073.1"/>
    <property type="molecule type" value="Genomic_DNA"/>
</dbReference>
<dbReference type="InterPro" id="IPR000209">
    <property type="entry name" value="Peptidase_S8/S53_dom"/>
</dbReference>
<dbReference type="InterPro" id="IPR016134">
    <property type="entry name" value="Dockerin_dom"/>
</dbReference>
<dbReference type="Gene3D" id="3.40.50.200">
    <property type="entry name" value="Peptidase S8/S53 domain"/>
    <property type="match status" value="1"/>
</dbReference>
<name>A0ABV2LEQ0_9BACL</name>
<dbReference type="CDD" id="cd02133">
    <property type="entry name" value="PA_C5a_like"/>
    <property type="match status" value="1"/>
</dbReference>
<dbReference type="Pfam" id="PF05922">
    <property type="entry name" value="Inhibitor_I9"/>
    <property type="match status" value="1"/>
</dbReference>
<sequence>MKKISFIKKSTALTLAAGLLLSPNSSMFTQQTSAAPFKAEDILSSLTAKQREALKQLELTDVEGLQGFKKEELLSEKEISVIVQFQSKPGQAAVLDAQLKGKKISRQQADSKVDQEHAQFKKDVENLIPSITPMTKKSTHKITSTYKTVYNGVAMKLPANQVETLLQSEAVKAVYNDVTFQVDPIAMGEEKALNSNSAGTSVESIPYLKIDQLHNEGITGEGVKVGILDTGIDYNHPDLKDVYKGGYDFVDNDSDPMETTYKNWQDSKKPEFNGNAYYTSHGTHVAGTIAGQGTNPNVSVQGVAPDADIYAYRVLGPYGTGSSEGIISGIEKAVKDGMDVINLSLGAGINDPYYPTSTAINYAVLNDVTAVVSAGNSGPNAYTLGSPGAAALALTIGASDVPMTVASFTGTVGSESGLQLTGLARHYADRLNDLQGKSYDLVDVGLGKATNYTGKDVKGKIALIARGETTLNEKVTLAKQNGAVAVLLYNNVDGVIEANLGESTTFIPSFSLTKAAGEKIKTQISAGKSNFTFGKYGEIQTEGDRLAAFSSRGPARQSYDMKPEVTAPGVAVLSTVPSYMVNPTNQGNYDYAYSRYSGTSMAAPHTAGIAALMLDANPDLEPEDVKTILMNTADPLNGDYSVFEVGAGRVDPYQAVYSGTSFQVNDETLIPSSTNLVKIKERTGGIAYGSHYAGKNLSLKKSVTIENHDKVKKSFKVKVKETKGSPSLKENGIEINMPEEIKIAGEDFKKVSAGIDIPKNAKEGIYEGYITLTNNDKSDEQYRIPFSVRITEDGYNKLELASSAIAPNYLNQGGFFGYRTIYTGMEFNFKAPMEKMEVVLQDGKTGKDLGYIGTLNLSGRNENQSYYVLNAFNGMYYKFTGDQTEPIDSNFSYAPAGHYKLKLISTTATGKEIVEYRHVFIDIDAPTFESSLDGESPFLEYKPGQATYPFDIKINDPLVDKMKEVGLNVDQSSNSMIYYWNSAFPSTAIKMDKEGKFVEEIAMNEKVQSLNFRMTGFDMAGNQALQKNYYFVKEGTAVSYSKSTDADAVLKTGETVKATLSLDNLTNLTKAEWNLNNSSYGAVSLVDAKLNDSYKNKGSIDVKDGMITVQFNEGSGVLDHADLVDVTLKVSDATYTTQAGLLPVVKVTDANSITTTVLQAPFVWKVKPQFSIANGYITPQGFKNDEETVTERRDWTKVGGSVQIIDADGNAHDPSERIADNGQYKYDKLPLQKEAFTVEMKVPGHFLTKGKVYIGFEHNGELHGQTRFITALDVKAGDVNQDNVIDIHDAIEIQNAWGTGKRAADINFDGKVDAKDMKYVQKNYLLQNQHVDDTPSPRKKYKGKTLETILVELGIQS</sequence>
<dbReference type="CDD" id="cd07474">
    <property type="entry name" value="Peptidases_S8_subtilisin_Vpr-like"/>
    <property type="match status" value="1"/>
</dbReference>
<feature type="active site" description="Charge relay system" evidence="8">
    <location>
        <position position="281"/>
    </location>
</feature>
<keyword evidence="4 8" id="KW-0645">Protease</keyword>
<evidence type="ECO:0000256" key="4">
    <source>
        <dbReference type="ARBA" id="ARBA00022670"/>
    </source>
</evidence>
<dbReference type="SUPFAM" id="SSF52025">
    <property type="entry name" value="PA domain"/>
    <property type="match status" value="1"/>
</dbReference>
<dbReference type="PRINTS" id="PR00723">
    <property type="entry name" value="SUBTILISIN"/>
</dbReference>
<dbReference type="InterPro" id="IPR010259">
    <property type="entry name" value="S8pro/Inhibitor_I9"/>
</dbReference>
<dbReference type="InterPro" id="IPR036439">
    <property type="entry name" value="Dockerin_dom_sf"/>
</dbReference>
<dbReference type="InterPro" id="IPR023828">
    <property type="entry name" value="Peptidase_S8_Ser-AS"/>
</dbReference>
<evidence type="ECO:0000256" key="6">
    <source>
        <dbReference type="ARBA" id="ARBA00022801"/>
    </source>
</evidence>
<dbReference type="PROSITE" id="PS00136">
    <property type="entry name" value="SUBTILASE_ASP"/>
    <property type="match status" value="1"/>
</dbReference>
<comment type="caution">
    <text evidence="12">The sequence shown here is derived from an EMBL/GenBank/DDBJ whole genome shotgun (WGS) entry which is preliminary data.</text>
</comment>
<evidence type="ECO:0000256" key="3">
    <source>
        <dbReference type="ARBA" id="ARBA00022525"/>
    </source>
</evidence>
<dbReference type="Pfam" id="PF00082">
    <property type="entry name" value="Peptidase_S8"/>
    <property type="match status" value="1"/>
</dbReference>
<keyword evidence="13" id="KW-1185">Reference proteome</keyword>
<dbReference type="Pfam" id="PF00404">
    <property type="entry name" value="Dockerin_1"/>
    <property type="match status" value="1"/>
</dbReference>
<dbReference type="GO" id="GO:0008233">
    <property type="term" value="F:peptidase activity"/>
    <property type="evidence" value="ECO:0007669"/>
    <property type="project" value="UniProtKB-KW"/>
</dbReference>
<dbReference type="SUPFAM" id="SSF63446">
    <property type="entry name" value="Type I dockerin domain"/>
    <property type="match status" value="1"/>
</dbReference>
<dbReference type="InterPro" id="IPR015500">
    <property type="entry name" value="Peptidase_S8_subtilisin-rel"/>
</dbReference>
<organism evidence="12 13">
    <name type="scientific">Fictibacillus halophilus</name>
    <dbReference type="NCBI Taxonomy" id="1610490"/>
    <lineage>
        <taxon>Bacteria</taxon>
        <taxon>Bacillati</taxon>
        <taxon>Bacillota</taxon>
        <taxon>Bacilli</taxon>
        <taxon>Bacillales</taxon>
        <taxon>Fictibacillaceae</taxon>
        <taxon>Fictibacillus</taxon>
    </lineage>
</organism>
<dbReference type="GO" id="GO:0006508">
    <property type="term" value="P:proteolysis"/>
    <property type="evidence" value="ECO:0007669"/>
    <property type="project" value="UniProtKB-KW"/>
</dbReference>
<dbReference type="PROSITE" id="PS51766">
    <property type="entry name" value="DOCKERIN"/>
    <property type="match status" value="1"/>
</dbReference>
<dbReference type="InterPro" id="IPR003137">
    <property type="entry name" value="PA_domain"/>
</dbReference>
<reference evidence="12 13" key="1">
    <citation type="submission" date="2024-06" db="EMBL/GenBank/DDBJ databases">
        <title>Genomic Encyclopedia of Type Strains, Phase IV (KMG-IV): sequencing the most valuable type-strain genomes for metagenomic binning, comparative biology and taxonomic classification.</title>
        <authorList>
            <person name="Goeker M."/>
        </authorList>
    </citation>
    <scope>NUCLEOTIDE SEQUENCE [LARGE SCALE GENOMIC DNA]</scope>
    <source>
        <strain evidence="12 13">DSM 100124</strain>
    </source>
</reference>
<evidence type="ECO:0000313" key="13">
    <source>
        <dbReference type="Proteomes" id="UP001549097"/>
    </source>
</evidence>
<feature type="active site" description="Charge relay system" evidence="8">
    <location>
        <position position="600"/>
    </location>
</feature>
<keyword evidence="3" id="KW-0964">Secreted</keyword>
<evidence type="ECO:0000256" key="5">
    <source>
        <dbReference type="ARBA" id="ARBA00022729"/>
    </source>
</evidence>
<dbReference type="InterPro" id="IPR050131">
    <property type="entry name" value="Peptidase_S8_subtilisin-like"/>
</dbReference>
<feature type="domain" description="Dockerin" evidence="11">
    <location>
        <begin position="1272"/>
        <end position="1336"/>
    </location>
</feature>
<dbReference type="InterPro" id="IPR036852">
    <property type="entry name" value="Peptidase_S8/S53_dom_sf"/>
</dbReference>
<proteinExistence type="inferred from homology"/>
<dbReference type="Proteomes" id="UP001549097">
    <property type="component" value="Unassembled WGS sequence"/>
</dbReference>
<accession>A0ABV2LEQ0</accession>
<gene>
    <name evidence="12" type="ORF">ABID52_000654</name>
</gene>
<dbReference type="PANTHER" id="PTHR43806:SF65">
    <property type="entry name" value="SERINE PROTEASE APRX"/>
    <property type="match status" value="1"/>
</dbReference>
<keyword evidence="2" id="KW-0134">Cell wall</keyword>
<evidence type="ECO:0000256" key="10">
    <source>
        <dbReference type="SAM" id="SignalP"/>
    </source>
</evidence>
<dbReference type="Pfam" id="PF02225">
    <property type="entry name" value="PA"/>
    <property type="match status" value="1"/>
</dbReference>
<dbReference type="InterPro" id="IPR022398">
    <property type="entry name" value="Peptidase_S8_His-AS"/>
</dbReference>
<dbReference type="Gene3D" id="2.60.40.4130">
    <property type="match status" value="1"/>
</dbReference>